<dbReference type="InterPro" id="IPR001304">
    <property type="entry name" value="C-type_lectin-like"/>
</dbReference>
<dbReference type="EMBL" id="NEDP02001463">
    <property type="protein sequence ID" value="OWF53231.1"/>
    <property type="molecule type" value="Genomic_DNA"/>
</dbReference>
<evidence type="ECO:0000313" key="5">
    <source>
        <dbReference type="Proteomes" id="UP000242188"/>
    </source>
</evidence>
<dbReference type="OrthoDB" id="6128183at2759"/>
<dbReference type="SMART" id="SM00034">
    <property type="entry name" value="CLECT"/>
    <property type="match status" value="1"/>
</dbReference>
<evidence type="ECO:0000259" key="3">
    <source>
        <dbReference type="PROSITE" id="PS50041"/>
    </source>
</evidence>
<dbReference type="InterPro" id="IPR018378">
    <property type="entry name" value="C-type_lectin_CS"/>
</dbReference>
<evidence type="ECO:0000313" key="4">
    <source>
        <dbReference type="EMBL" id="OWF53231.1"/>
    </source>
</evidence>
<dbReference type="Pfam" id="PF00059">
    <property type="entry name" value="Lectin_C"/>
    <property type="match status" value="1"/>
</dbReference>
<dbReference type="PROSITE" id="PS00615">
    <property type="entry name" value="C_TYPE_LECTIN_1"/>
    <property type="match status" value="1"/>
</dbReference>
<dbReference type="InterPro" id="IPR016186">
    <property type="entry name" value="C-type_lectin-like/link_sf"/>
</dbReference>
<dbReference type="InterPro" id="IPR016187">
    <property type="entry name" value="CTDL_fold"/>
</dbReference>
<feature type="chain" id="PRO_5012125980" evidence="2">
    <location>
        <begin position="22"/>
        <end position="160"/>
    </location>
</feature>
<feature type="signal peptide" evidence="2">
    <location>
        <begin position="1"/>
        <end position="21"/>
    </location>
</feature>
<dbReference type="PROSITE" id="PS51257">
    <property type="entry name" value="PROKAR_LIPOPROTEIN"/>
    <property type="match status" value="1"/>
</dbReference>
<comment type="caution">
    <text evidence="4">The sequence shown here is derived from an EMBL/GenBank/DDBJ whole genome shotgun (WGS) entry which is preliminary data.</text>
</comment>
<keyword evidence="2" id="KW-0732">Signal</keyword>
<dbReference type="PANTHER" id="PTHR22803">
    <property type="entry name" value="MANNOSE, PHOSPHOLIPASE, LECTIN RECEPTOR RELATED"/>
    <property type="match status" value="1"/>
</dbReference>
<dbReference type="AlphaFoldDB" id="A0A210QWY9"/>
<name>A0A210QWY9_MIZYE</name>
<feature type="domain" description="C-type lectin" evidence="3">
    <location>
        <begin position="29"/>
        <end position="149"/>
    </location>
</feature>
<evidence type="ECO:0000256" key="1">
    <source>
        <dbReference type="ARBA" id="ARBA00023157"/>
    </source>
</evidence>
<dbReference type="SUPFAM" id="SSF56436">
    <property type="entry name" value="C-type lectin-like"/>
    <property type="match status" value="1"/>
</dbReference>
<dbReference type="CDD" id="cd00037">
    <property type="entry name" value="CLECT"/>
    <property type="match status" value="1"/>
</dbReference>
<proteinExistence type="predicted"/>
<dbReference type="Gene3D" id="3.10.100.10">
    <property type="entry name" value="Mannose-Binding Protein A, subunit A"/>
    <property type="match status" value="1"/>
</dbReference>
<keyword evidence="1" id="KW-1015">Disulfide bond</keyword>
<sequence>MARFSQFVFTLLSLSIQTVFGCPSGWLSHNDKCYFLSSFKASWPAAESYCRTFHAKLAEPMDRSSINFLSGEVKGSPPLTGTDYFLGGGDLFVEGEWIWMSTQALISATNWAPGEPNDGGHHEDCLVIYPSAGLWNDATCSDQKGFICEMEAEMAGSLIG</sequence>
<dbReference type="PROSITE" id="PS50041">
    <property type="entry name" value="C_TYPE_LECTIN_2"/>
    <property type="match status" value="1"/>
</dbReference>
<protein>
    <submittedName>
        <fullName evidence="4">Perlucin</fullName>
    </submittedName>
</protein>
<accession>A0A210QWY9</accession>
<dbReference type="Proteomes" id="UP000242188">
    <property type="component" value="Unassembled WGS sequence"/>
</dbReference>
<keyword evidence="5" id="KW-1185">Reference proteome</keyword>
<evidence type="ECO:0000256" key="2">
    <source>
        <dbReference type="SAM" id="SignalP"/>
    </source>
</evidence>
<gene>
    <name evidence="4" type="ORF">KP79_PYT11553</name>
</gene>
<organism evidence="4 5">
    <name type="scientific">Mizuhopecten yessoensis</name>
    <name type="common">Japanese scallop</name>
    <name type="synonym">Patinopecten yessoensis</name>
    <dbReference type="NCBI Taxonomy" id="6573"/>
    <lineage>
        <taxon>Eukaryota</taxon>
        <taxon>Metazoa</taxon>
        <taxon>Spiralia</taxon>
        <taxon>Lophotrochozoa</taxon>
        <taxon>Mollusca</taxon>
        <taxon>Bivalvia</taxon>
        <taxon>Autobranchia</taxon>
        <taxon>Pteriomorphia</taxon>
        <taxon>Pectinida</taxon>
        <taxon>Pectinoidea</taxon>
        <taxon>Pectinidae</taxon>
        <taxon>Mizuhopecten</taxon>
    </lineage>
</organism>
<reference evidence="4 5" key="1">
    <citation type="journal article" date="2017" name="Nat. Ecol. Evol.">
        <title>Scallop genome provides insights into evolution of bilaterian karyotype and development.</title>
        <authorList>
            <person name="Wang S."/>
            <person name="Zhang J."/>
            <person name="Jiao W."/>
            <person name="Li J."/>
            <person name="Xun X."/>
            <person name="Sun Y."/>
            <person name="Guo X."/>
            <person name="Huan P."/>
            <person name="Dong B."/>
            <person name="Zhang L."/>
            <person name="Hu X."/>
            <person name="Sun X."/>
            <person name="Wang J."/>
            <person name="Zhao C."/>
            <person name="Wang Y."/>
            <person name="Wang D."/>
            <person name="Huang X."/>
            <person name="Wang R."/>
            <person name="Lv J."/>
            <person name="Li Y."/>
            <person name="Zhang Z."/>
            <person name="Liu B."/>
            <person name="Lu W."/>
            <person name="Hui Y."/>
            <person name="Liang J."/>
            <person name="Zhou Z."/>
            <person name="Hou R."/>
            <person name="Li X."/>
            <person name="Liu Y."/>
            <person name="Li H."/>
            <person name="Ning X."/>
            <person name="Lin Y."/>
            <person name="Zhao L."/>
            <person name="Xing Q."/>
            <person name="Dou J."/>
            <person name="Li Y."/>
            <person name="Mao J."/>
            <person name="Guo H."/>
            <person name="Dou H."/>
            <person name="Li T."/>
            <person name="Mu C."/>
            <person name="Jiang W."/>
            <person name="Fu Q."/>
            <person name="Fu X."/>
            <person name="Miao Y."/>
            <person name="Liu J."/>
            <person name="Yu Q."/>
            <person name="Li R."/>
            <person name="Liao H."/>
            <person name="Li X."/>
            <person name="Kong Y."/>
            <person name="Jiang Z."/>
            <person name="Chourrout D."/>
            <person name="Li R."/>
            <person name="Bao Z."/>
        </authorList>
    </citation>
    <scope>NUCLEOTIDE SEQUENCE [LARGE SCALE GENOMIC DNA]</scope>
    <source>
        <strain evidence="4 5">PY_sf001</strain>
    </source>
</reference>
<dbReference type="InterPro" id="IPR050111">
    <property type="entry name" value="C-type_lectin/snaclec_domain"/>
</dbReference>